<feature type="compositionally biased region" description="Polar residues" evidence="1">
    <location>
        <begin position="45"/>
        <end position="58"/>
    </location>
</feature>
<proteinExistence type="predicted"/>
<dbReference type="InterPro" id="IPR028322">
    <property type="entry name" value="PNRC-like_rgn"/>
</dbReference>
<sequence length="520" mass="54664">MSGTENTASPRAPRGAKHQHSRSANPTPSNDTGNKPQRRPKGNRAHNTYNAAPQNNATHVAASQPAKAQDAAFPDSAVVSSEEVAIPAGPRGAKKHTRSQPSGGPVFTPTAIPASSLTDSELGQNNAAATPAKVQAAYAGPTFHASPAPSALPIPKFLSKSVPAKARSGPPTPPPEEGSESSPSPSPSPSPSRAPIPVPPRHEDSPLDMLFRADRAEKARNTNCSPVSASFSSPNQPLVNGRPHHAKQDSYSSLNAPFPIELDGESKSTHPSPPAASPGAHRSVTAPSKIPQVGDSAKPNDDSGAIQDLLNRLSMSQKKPTTSTPPRTVDHMPSDPSLRQHTPPFHDGRSSYRSTSGPTTPAPTSQEAPDFFYGNRNLSPLFKAAKTETNKRNSGLRMEITADSPLMAQGGFPPMPPPTNIDTNAANHKARTPGRRSYHPRPDSYPHAKKNAETNGTTSGAPISMPKSSTSSTFSFVPSSVRAKPSSTPPRTSASDPLALEQDLKRMLNLKTNGDTNGVR</sequence>
<feature type="compositionally biased region" description="Basic residues" evidence="1">
    <location>
        <begin position="428"/>
        <end position="439"/>
    </location>
</feature>
<feature type="region of interest" description="Disordered" evidence="1">
    <location>
        <begin position="406"/>
        <end position="499"/>
    </location>
</feature>
<evidence type="ECO:0000256" key="1">
    <source>
        <dbReference type="SAM" id="MobiDB-lite"/>
    </source>
</evidence>
<keyword evidence="3" id="KW-1185">Reference proteome</keyword>
<feature type="compositionally biased region" description="Low complexity" evidence="1">
    <location>
        <begin position="464"/>
        <end position="481"/>
    </location>
</feature>
<feature type="compositionally biased region" description="Polar residues" evidence="1">
    <location>
        <begin position="221"/>
        <end position="238"/>
    </location>
</feature>
<feature type="compositionally biased region" description="Low complexity" evidence="1">
    <location>
        <begin position="61"/>
        <end position="72"/>
    </location>
</feature>
<gene>
    <name evidence="2" type="ORF">BU26DRAFT_418721</name>
</gene>
<accession>A0A6A6IUI6</accession>
<feature type="compositionally biased region" description="Pro residues" evidence="1">
    <location>
        <begin position="184"/>
        <end position="199"/>
    </location>
</feature>
<dbReference type="Pfam" id="PF15365">
    <property type="entry name" value="PNRC"/>
    <property type="match status" value="1"/>
</dbReference>
<dbReference type="GO" id="GO:0016071">
    <property type="term" value="P:mRNA metabolic process"/>
    <property type="evidence" value="ECO:0007669"/>
    <property type="project" value="UniProtKB-ARBA"/>
</dbReference>
<dbReference type="GeneID" id="54576597"/>
<organism evidence="2 3">
    <name type="scientific">Trematosphaeria pertusa</name>
    <dbReference type="NCBI Taxonomy" id="390896"/>
    <lineage>
        <taxon>Eukaryota</taxon>
        <taxon>Fungi</taxon>
        <taxon>Dikarya</taxon>
        <taxon>Ascomycota</taxon>
        <taxon>Pezizomycotina</taxon>
        <taxon>Dothideomycetes</taxon>
        <taxon>Pleosporomycetidae</taxon>
        <taxon>Pleosporales</taxon>
        <taxon>Massarineae</taxon>
        <taxon>Trematosphaeriaceae</taxon>
        <taxon>Trematosphaeria</taxon>
    </lineage>
</organism>
<feature type="compositionally biased region" description="Polar residues" evidence="1">
    <location>
        <begin position="113"/>
        <end position="128"/>
    </location>
</feature>
<reference evidence="2" key="1">
    <citation type="journal article" date="2020" name="Stud. Mycol.">
        <title>101 Dothideomycetes genomes: a test case for predicting lifestyles and emergence of pathogens.</title>
        <authorList>
            <person name="Haridas S."/>
            <person name="Albert R."/>
            <person name="Binder M."/>
            <person name="Bloem J."/>
            <person name="Labutti K."/>
            <person name="Salamov A."/>
            <person name="Andreopoulos B."/>
            <person name="Baker S."/>
            <person name="Barry K."/>
            <person name="Bills G."/>
            <person name="Bluhm B."/>
            <person name="Cannon C."/>
            <person name="Castanera R."/>
            <person name="Culley D."/>
            <person name="Daum C."/>
            <person name="Ezra D."/>
            <person name="Gonzalez J."/>
            <person name="Henrissat B."/>
            <person name="Kuo A."/>
            <person name="Liang C."/>
            <person name="Lipzen A."/>
            <person name="Lutzoni F."/>
            <person name="Magnuson J."/>
            <person name="Mondo S."/>
            <person name="Nolan M."/>
            <person name="Ohm R."/>
            <person name="Pangilinan J."/>
            <person name="Park H.-J."/>
            <person name="Ramirez L."/>
            <person name="Alfaro M."/>
            <person name="Sun H."/>
            <person name="Tritt A."/>
            <person name="Yoshinaga Y."/>
            <person name="Zwiers L.-H."/>
            <person name="Turgeon B."/>
            <person name="Goodwin S."/>
            <person name="Spatafora J."/>
            <person name="Crous P."/>
            <person name="Grigoriev I."/>
        </authorList>
    </citation>
    <scope>NUCLEOTIDE SEQUENCE</scope>
    <source>
        <strain evidence="2">CBS 122368</strain>
    </source>
</reference>
<feature type="compositionally biased region" description="Polar residues" evidence="1">
    <location>
        <begin position="485"/>
        <end position="495"/>
    </location>
</feature>
<dbReference type="EMBL" id="ML987191">
    <property type="protein sequence ID" value="KAF2253787.1"/>
    <property type="molecule type" value="Genomic_DNA"/>
</dbReference>
<feature type="compositionally biased region" description="Polar residues" evidence="1">
    <location>
        <begin position="313"/>
        <end position="326"/>
    </location>
</feature>
<feature type="compositionally biased region" description="Polar residues" evidence="1">
    <location>
        <begin position="22"/>
        <end position="35"/>
    </location>
</feature>
<dbReference type="OrthoDB" id="2142961at2759"/>
<feature type="compositionally biased region" description="Basic and acidic residues" evidence="1">
    <location>
        <begin position="200"/>
        <end position="220"/>
    </location>
</feature>
<feature type="compositionally biased region" description="Basic and acidic residues" evidence="1">
    <location>
        <begin position="440"/>
        <end position="452"/>
    </location>
</feature>
<feature type="region of interest" description="Disordered" evidence="1">
    <location>
        <begin position="1"/>
        <end position="128"/>
    </location>
</feature>
<dbReference type="Proteomes" id="UP000800094">
    <property type="component" value="Unassembled WGS sequence"/>
</dbReference>
<name>A0A6A6IUI6_9PLEO</name>
<evidence type="ECO:0000313" key="3">
    <source>
        <dbReference type="Proteomes" id="UP000800094"/>
    </source>
</evidence>
<dbReference type="AlphaFoldDB" id="A0A6A6IUI6"/>
<feature type="compositionally biased region" description="Low complexity" evidence="1">
    <location>
        <begin position="354"/>
        <end position="365"/>
    </location>
</feature>
<dbReference type="RefSeq" id="XP_033688791.1">
    <property type="nucleotide sequence ID" value="XM_033823267.1"/>
</dbReference>
<evidence type="ECO:0008006" key="4">
    <source>
        <dbReference type="Google" id="ProtNLM"/>
    </source>
</evidence>
<evidence type="ECO:0000313" key="2">
    <source>
        <dbReference type="EMBL" id="KAF2253787.1"/>
    </source>
</evidence>
<protein>
    <recommendedName>
        <fullName evidence="4">Proteophosphoglycan 5</fullName>
    </recommendedName>
</protein>
<feature type="region of interest" description="Disordered" evidence="1">
    <location>
        <begin position="142"/>
        <end position="374"/>
    </location>
</feature>